<protein>
    <recommendedName>
        <fullName evidence="2">histidine kinase</fullName>
        <ecNumber evidence="2">2.7.13.3</ecNumber>
    </recommendedName>
</protein>
<dbReference type="KEGG" id="mtp:Mthe_1517"/>
<evidence type="ECO:0000313" key="11">
    <source>
        <dbReference type="Proteomes" id="UP000000674"/>
    </source>
</evidence>
<dbReference type="KEGG" id="mtp:Mthe_1531"/>
<evidence type="ECO:0000256" key="2">
    <source>
        <dbReference type="ARBA" id="ARBA00012438"/>
    </source>
</evidence>
<dbReference type="GO" id="GO:0030295">
    <property type="term" value="F:protein kinase activator activity"/>
    <property type="evidence" value="ECO:0007669"/>
    <property type="project" value="TreeGrafter"/>
</dbReference>
<sequence length="607" mass="67989">MNRGYNGSEEGGRPNRYLTFRRALLLGTAILIVRSAIVLYLEDQEQLRVTIDDIIFPVVNGLAALSLFRAARTTRSKDEMMYIAWAFFAVAQVLYALGDVLWSILEIGLKETPFPSIADGPYLAYYPLFLIGVLLLPSTYQSTFERIKSLLDTGVVTIFAILIFWSLLIAPTVATLEEPDPLANAIAVAYPVADLVLAFALIALIFRRIEHIAQRPILLLAAGAVFMIIADSRFMVQALRDVYVPATLGDSFWLISYILTGLAGVLQVETVCVPVKPSAERPSPGFTWPLYIPYICAISAYAFLIWSIEQEDVNLYIRHHHLAAGVGMIILLIILRQIIAIKENTMLYAAAQKELHQRIASEREKEHLIKELESKTSEMERFIYTVSHDLRSPLITVSGFLGFLRDDIEKGAWDKVGEDIDILEGAITKMDMLLQDTLELSRIGRMMNPPEDVLFSDIVREALEQTSERIRSRGVSVVVTGDMPVVHVDRMRAVEALVNLIENSAKYMGDQRDPRIEIGCMRDGETVFYVKDNGIGIDPKNHKRVFELFYKVDNRSEGAGAGLAIVKKIIEVHGGRIWIESELGRGCTVFFTLPLSDSSITEDDSNR</sequence>
<dbReference type="EC" id="2.7.13.3" evidence="2"/>
<dbReference type="HOGENOM" id="CLU_449517_0_0_2"/>
<evidence type="ECO:0000256" key="1">
    <source>
        <dbReference type="ARBA" id="ARBA00000085"/>
    </source>
</evidence>
<dbReference type="InterPro" id="IPR003661">
    <property type="entry name" value="HisK_dim/P_dom"/>
</dbReference>
<keyword evidence="6" id="KW-1133">Transmembrane helix</keyword>
<evidence type="ECO:0000256" key="4">
    <source>
        <dbReference type="ARBA" id="ARBA00022679"/>
    </source>
</evidence>
<feature type="domain" description="Histidine kinase" evidence="7">
    <location>
        <begin position="385"/>
        <end position="597"/>
    </location>
</feature>
<dbReference type="InterPro" id="IPR005467">
    <property type="entry name" value="His_kinase_dom"/>
</dbReference>
<dbReference type="KEGG" id="mtp:Mthe_1524"/>
<dbReference type="GO" id="GO:0000155">
    <property type="term" value="F:phosphorelay sensor kinase activity"/>
    <property type="evidence" value="ECO:0007669"/>
    <property type="project" value="InterPro"/>
</dbReference>
<keyword evidence="11" id="KW-1185">Reference proteome</keyword>
<feature type="transmembrane region" description="Helical" evidence="6">
    <location>
        <begin position="182"/>
        <end position="206"/>
    </location>
</feature>
<feature type="transmembrane region" description="Helical" evidence="6">
    <location>
        <begin position="83"/>
        <end position="102"/>
    </location>
</feature>
<dbReference type="InterPro" id="IPR003594">
    <property type="entry name" value="HATPase_dom"/>
</dbReference>
<feature type="transmembrane region" description="Helical" evidence="6">
    <location>
        <begin position="218"/>
        <end position="239"/>
    </location>
</feature>
<evidence type="ECO:0000256" key="5">
    <source>
        <dbReference type="ARBA" id="ARBA00022777"/>
    </source>
</evidence>
<dbReference type="InterPro" id="IPR036890">
    <property type="entry name" value="HATPase_C_sf"/>
</dbReference>
<dbReference type="SUPFAM" id="SSF47384">
    <property type="entry name" value="Homodimeric domain of signal transducing histidine kinase"/>
    <property type="match status" value="1"/>
</dbReference>
<dbReference type="AlphaFoldDB" id="A0B9B5"/>
<accession>A0B9B5</accession>
<dbReference type="PANTHER" id="PTHR42878">
    <property type="entry name" value="TWO-COMPONENT HISTIDINE KINASE"/>
    <property type="match status" value="1"/>
</dbReference>
<keyword evidence="6" id="KW-0812">Transmembrane</keyword>
<evidence type="ECO:0000256" key="3">
    <source>
        <dbReference type="ARBA" id="ARBA00022553"/>
    </source>
</evidence>
<dbReference type="CDD" id="cd00082">
    <property type="entry name" value="HisKA"/>
    <property type="match status" value="1"/>
</dbReference>
<dbReference type="Pfam" id="PF00512">
    <property type="entry name" value="HisKA"/>
    <property type="match status" value="1"/>
</dbReference>
<proteinExistence type="predicted"/>
<evidence type="ECO:0000313" key="9">
    <source>
        <dbReference type="EMBL" id="ABK15296.1"/>
    </source>
</evidence>
<dbReference type="InterPro" id="IPR004358">
    <property type="entry name" value="Sig_transdc_His_kin-like_C"/>
</dbReference>
<gene>
    <name evidence="8" type="ordered locus">Mthe_1517</name>
    <name evidence="9" type="ordered locus">Mthe_1524</name>
    <name evidence="10" type="ordered locus">Mthe_1531</name>
</gene>
<dbReference type="GO" id="GO:0007234">
    <property type="term" value="P:osmosensory signaling via phosphorelay pathway"/>
    <property type="evidence" value="ECO:0007669"/>
    <property type="project" value="TreeGrafter"/>
</dbReference>
<dbReference type="SMART" id="SM00388">
    <property type="entry name" value="HisKA"/>
    <property type="match status" value="1"/>
</dbReference>
<feature type="transmembrane region" description="Helical" evidence="6">
    <location>
        <begin position="54"/>
        <end position="71"/>
    </location>
</feature>
<keyword evidence="6" id="KW-0472">Membrane</keyword>
<dbReference type="InterPro" id="IPR036097">
    <property type="entry name" value="HisK_dim/P_sf"/>
</dbReference>
<feature type="transmembrane region" description="Helical" evidence="6">
    <location>
        <begin position="122"/>
        <end position="138"/>
    </location>
</feature>
<keyword evidence="4" id="KW-0808">Transferase</keyword>
<dbReference type="FunFam" id="3.30.565.10:FF:000006">
    <property type="entry name" value="Sensor histidine kinase WalK"/>
    <property type="match status" value="1"/>
</dbReference>
<feature type="transmembrane region" description="Helical" evidence="6">
    <location>
        <begin position="285"/>
        <end position="308"/>
    </location>
</feature>
<evidence type="ECO:0000256" key="6">
    <source>
        <dbReference type="SAM" id="Phobius"/>
    </source>
</evidence>
<dbReference type="OrthoDB" id="342253at2157"/>
<dbReference type="GO" id="GO:0000156">
    <property type="term" value="F:phosphorelay response regulator activity"/>
    <property type="evidence" value="ECO:0007669"/>
    <property type="project" value="TreeGrafter"/>
</dbReference>
<dbReference type="PRINTS" id="PR00344">
    <property type="entry name" value="BCTRLSENSOR"/>
</dbReference>
<name>A0B9B5_METTP</name>
<dbReference type="EMBL" id="CP000477">
    <property type="protein sequence ID" value="ABK15289.1"/>
    <property type="molecule type" value="Genomic_DNA"/>
</dbReference>
<organism evidence="8 11">
    <name type="scientific">Methanothrix thermoacetophila (strain DSM 6194 / JCM 14653 / NBRC 101360 / PT)</name>
    <name type="common">Methanosaeta thermophila</name>
    <dbReference type="NCBI Taxonomy" id="349307"/>
    <lineage>
        <taxon>Archaea</taxon>
        <taxon>Methanobacteriati</taxon>
        <taxon>Methanobacteriota</taxon>
        <taxon>Stenosarchaea group</taxon>
        <taxon>Methanomicrobia</taxon>
        <taxon>Methanotrichales</taxon>
        <taxon>Methanotrichaceae</taxon>
        <taxon>Methanothrix</taxon>
    </lineage>
</organism>
<evidence type="ECO:0000313" key="10">
    <source>
        <dbReference type="EMBL" id="ABK15303.1"/>
    </source>
</evidence>
<dbReference type="PANTHER" id="PTHR42878:SF15">
    <property type="entry name" value="BACTERIOPHYTOCHROME"/>
    <property type="match status" value="1"/>
</dbReference>
<dbReference type="EMBL" id="CP000477">
    <property type="protein sequence ID" value="ABK15303.1"/>
    <property type="molecule type" value="Genomic_DNA"/>
</dbReference>
<dbReference type="Gene3D" id="1.10.287.130">
    <property type="match status" value="1"/>
</dbReference>
<evidence type="ECO:0000313" key="8">
    <source>
        <dbReference type="EMBL" id="ABK15289.1"/>
    </source>
</evidence>
<keyword evidence="5 8" id="KW-0418">Kinase</keyword>
<dbReference type="Gene3D" id="3.30.565.10">
    <property type="entry name" value="Histidine kinase-like ATPase, C-terminal domain"/>
    <property type="match status" value="1"/>
</dbReference>
<dbReference type="PROSITE" id="PS50109">
    <property type="entry name" value="HIS_KIN"/>
    <property type="match status" value="1"/>
</dbReference>
<dbReference type="Pfam" id="PF02518">
    <property type="entry name" value="HATPase_c"/>
    <property type="match status" value="1"/>
</dbReference>
<dbReference type="EMBL" id="CP000477">
    <property type="protein sequence ID" value="ABK15296.1"/>
    <property type="molecule type" value="Genomic_DNA"/>
</dbReference>
<reference evidence="8 11" key="1">
    <citation type="submission" date="2006-10" db="EMBL/GenBank/DDBJ databases">
        <title>Complete sequence of Methanosaeta thermophila PT.</title>
        <authorList>
            <consortium name="US DOE Joint Genome Institute"/>
            <person name="Copeland A."/>
            <person name="Lucas S."/>
            <person name="Lapidus A."/>
            <person name="Barry K."/>
            <person name="Detter J.C."/>
            <person name="Glavina del Rio T."/>
            <person name="Hammon N."/>
            <person name="Israni S."/>
            <person name="Pitluck S."/>
            <person name="Chain P."/>
            <person name="Malfatti S."/>
            <person name="Shin M."/>
            <person name="Vergez L."/>
            <person name="Schmutz J."/>
            <person name="Larimer F."/>
            <person name="Land M."/>
            <person name="Hauser L."/>
            <person name="Kyrpides N."/>
            <person name="Kim E."/>
            <person name="Smith K.S."/>
            <person name="Ingram-Smith C."/>
            <person name="Richardson P."/>
        </authorList>
    </citation>
    <scope>NUCLEOTIDE SEQUENCE [LARGE SCALE GENOMIC DNA]</scope>
    <source>
        <strain evidence="11">DSM 6194 / JCM 14653 / NBRC 101360 / PT</strain>
        <strain evidence="8">PT</strain>
    </source>
</reference>
<dbReference type="GeneID" id="4462908"/>
<feature type="transmembrane region" description="Helical" evidence="6">
    <location>
        <begin position="251"/>
        <end position="273"/>
    </location>
</feature>
<dbReference type="Proteomes" id="UP000000674">
    <property type="component" value="Chromosome"/>
</dbReference>
<dbReference type="STRING" id="349307.Mthe_1517"/>
<comment type="catalytic activity">
    <reaction evidence="1">
        <text>ATP + protein L-histidine = ADP + protein N-phospho-L-histidine.</text>
        <dbReference type="EC" id="2.7.13.3"/>
    </reaction>
</comment>
<dbReference type="SMART" id="SM00387">
    <property type="entry name" value="HATPase_c"/>
    <property type="match status" value="1"/>
</dbReference>
<dbReference type="SUPFAM" id="SSF55874">
    <property type="entry name" value="ATPase domain of HSP90 chaperone/DNA topoisomerase II/histidine kinase"/>
    <property type="match status" value="1"/>
</dbReference>
<keyword evidence="3" id="KW-0597">Phosphoprotein</keyword>
<dbReference type="InterPro" id="IPR050351">
    <property type="entry name" value="BphY/WalK/GraS-like"/>
</dbReference>
<evidence type="ECO:0000259" key="7">
    <source>
        <dbReference type="PROSITE" id="PS50109"/>
    </source>
</evidence>
<feature type="transmembrane region" description="Helical" evidence="6">
    <location>
        <begin position="320"/>
        <end position="339"/>
    </location>
</feature>
<feature type="transmembrane region" description="Helical" evidence="6">
    <location>
        <begin position="23"/>
        <end position="42"/>
    </location>
</feature>
<dbReference type="RefSeq" id="WP_011696681.1">
    <property type="nucleotide sequence ID" value="NC_008553.1"/>
</dbReference>
<feature type="transmembrane region" description="Helical" evidence="6">
    <location>
        <begin position="150"/>
        <end position="170"/>
    </location>
</feature>